<keyword evidence="3" id="KW-0238">DNA-binding</keyword>
<dbReference type="InterPro" id="IPR051054">
    <property type="entry name" value="SorC_transcr_regulators"/>
</dbReference>
<protein>
    <submittedName>
        <fullName evidence="7">Sugar-binding transcriptional regulator</fullName>
    </submittedName>
</protein>
<dbReference type="Gene3D" id="1.10.10.60">
    <property type="entry name" value="Homeodomain-like"/>
    <property type="match status" value="1"/>
</dbReference>
<gene>
    <name evidence="7" type="ORF">H9735_04775</name>
</gene>
<evidence type="ECO:0000256" key="1">
    <source>
        <dbReference type="ARBA" id="ARBA00010466"/>
    </source>
</evidence>
<evidence type="ECO:0000313" key="7">
    <source>
        <dbReference type="EMBL" id="HIX67428.1"/>
    </source>
</evidence>
<dbReference type="Pfam" id="PF04198">
    <property type="entry name" value="Sugar-bind"/>
    <property type="match status" value="1"/>
</dbReference>
<dbReference type="Proteomes" id="UP000886721">
    <property type="component" value="Unassembled WGS sequence"/>
</dbReference>
<comment type="caution">
    <text evidence="7">The sequence shown here is derived from an EMBL/GenBank/DDBJ whole genome shotgun (WGS) entry which is preliminary data.</text>
</comment>
<accession>A0A9D1WUM1</accession>
<dbReference type="GO" id="GO:0003700">
    <property type="term" value="F:DNA-binding transcription factor activity"/>
    <property type="evidence" value="ECO:0007669"/>
    <property type="project" value="InterPro"/>
</dbReference>
<reference evidence="7" key="1">
    <citation type="journal article" date="2021" name="PeerJ">
        <title>Extensive microbial diversity within the chicken gut microbiome revealed by metagenomics and culture.</title>
        <authorList>
            <person name="Gilroy R."/>
            <person name="Ravi A."/>
            <person name="Getino M."/>
            <person name="Pursley I."/>
            <person name="Horton D.L."/>
            <person name="Alikhan N.F."/>
            <person name="Baker D."/>
            <person name="Gharbi K."/>
            <person name="Hall N."/>
            <person name="Watson M."/>
            <person name="Adriaenssens E.M."/>
            <person name="Foster-Nyarko E."/>
            <person name="Jarju S."/>
            <person name="Secka A."/>
            <person name="Antonio M."/>
            <person name="Oren A."/>
            <person name="Chaudhuri R.R."/>
            <person name="La Ragione R."/>
            <person name="Hildebrand F."/>
            <person name="Pallen M.J."/>
        </authorList>
    </citation>
    <scope>NUCLEOTIDE SEQUENCE</scope>
    <source>
        <strain evidence="7">CHK191-13928</strain>
    </source>
</reference>
<feature type="domain" description="RNA polymerase sigma-70 region 4" evidence="6">
    <location>
        <begin position="5"/>
        <end position="43"/>
    </location>
</feature>
<name>A0A9D1WUM1_9FIRM</name>
<proteinExistence type="inferred from homology"/>
<evidence type="ECO:0000256" key="4">
    <source>
        <dbReference type="ARBA" id="ARBA00023163"/>
    </source>
</evidence>
<dbReference type="PANTHER" id="PTHR34294">
    <property type="entry name" value="TRANSCRIPTIONAL REGULATOR-RELATED"/>
    <property type="match status" value="1"/>
</dbReference>
<organism evidence="7 8">
    <name type="scientific">Candidatus Anaerostipes excrementavium</name>
    <dbReference type="NCBI Taxonomy" id="2838463"/>
    <lineage>
        <taxon>Bacteria</taxon>
        <taxon>Bacillati</taxon>
        <taxon>Bacillota</taxon>
        <taxon>Clostridia</taxon>
        <taxon>Lachnospirales</taxon>
        <taxon>Lachnospiraceae</taxon>
        <taxon>Anaerostipes</taxon>
    </lineage>
</organism>
<dbReference type="GO" id="GO:0006352">
    <property type="term" value="P:DNA-templated transcription initiation"/>
    <property type="evidence" value="ECO:0007669"/>
    <property type="project" value="InterPro"/>
</dbReference>
<reference evidence="7" key="2">
    <citation type="submission" date="2021-04" db="EMBL/GenBank/DDBJ databases">
        <authorList>
            <person name="Gilroy R."/>
        </authorList>
    </citation>
    <scope>NUCLEOTIDE SEQUENCE</scope>
    <source>
        <strain evidence="7">CHK191-13928</strain>
    </source>
</reference>
<evidence type="ECO:0000256" key="2">
    <source>
        <dbReference type="ARBA" id="ARBA00023015"/>
    </source>
</evidence>
<keyword evidence="4" id="KW-0804">Transcription</keyword>
<evidence type="ECO:0000313" key="8">
    <source>
        <dbReference type="Proteomes" id="UP000886721"/>
    </source>
</evidence>
<dbReference type="InterPro" id="IPR036390">
    <property type="entry name" value="WH_DNA-bd_sf"/>
</dbReference>
<dbReference type="InterPro" id="IPR037171">
    <property type="entry name" value="NagB/RpiA_transferase-like"/>
</dbReference>
<dbReference type="Pfam" id="PF04545">
    <property type="entry name" value="Sigma70_r4"/>
    <property type="match status" value="1"/>
</dbReference>
<dbReference type="InterPro" id="IPR007324">
    <property type="entry name" value="Sugar-bd_dom_put"/>
</dbReference>
<sequence length="312" mass="34571">MDMDRRRMVLVSKLYYEDNMTQQQIAKQMNLSRMKISRILQKAKEEGIVRIIIDYSGAFPELEDKIYKKYGLKDVVVVDTSVGNSAKEQVASAAAYYLEKHLRKNSSVAVGWGTTIRSIPSYIHHMDTMGLVFLPIIGGHGQSELNMHATTIASNFAKKSGGRSISLIAPALVKSGEEKRILIQDEQIKNVIDQTANAQFAIFSLGNPLVPGSSISKSGYISENDLEQLAEEKAICDVVSTVFLDRESRECCRNITDRCIGITGSQLKKIPCKICAAESKEKQESVKAALEGGYIDVLIIDQVIAEYLISEK</sequence>
<dbReference type="InterPro" id="IPR007630">
    <property type="entry name" value="RNA_pol_sigma70_r4"/>
</dbReference>
<dbReference type="SUPFAM" id="SSF100950">
    <property type="entry name" value="NagB/RpiA/CoA transferase-like"/>
    <property type="match status" value="1"/>
</dbReference>
<dbReference type="GO" id="GO:0003677">
    <property type="term" value="F:DNA binding"/>
    <property type="evidence" value="ECO:0007669"/>
    <property type="project" value="UniProtKB-KW"/>
</dbReference>
<evidence type="ECO:0000259" key="5">
    <source>
        <dbReference type="Pfam" id="PF04198"/>
    </source>
</evidence>
<dbReference type="EMBL" id="DXEM01000014">
    <property type="protein sequence ID" value="HIX67428.1"/>
    <property type="molecule type" value="Genomic_DNA"/>
</dbReference>
<dbReference type="AlphaFoldDB" id="A0A9D1WUM1"/>
<keyword evidence="2" id="KW-0805">Transcription regulation</keyword>
<comment type="similarity">
    <text evidence="1">Belongs to the SorC transcriptional regulatory family.</text>
</comment>
<evidence type="ECO:0000259" key="6">
    <source>
        <dbReference type="Pfam" id="PF04545"/>
    </source>
</evidence>
<evidence type="ECO:0000256" key="3">
    <source>
        <dbReference type="ARBA" id="ARBA00023125"/>
    </source>
</evidence>
<feature type="domain" description="Sugar-binding" evidence="5">
    <location>
        <begin position="61"/>
        <end position="309"/>
    </location>
</feature>
<dbReference type="GO" id="GO:0030246">
    <property type="term" value="F:carbohydrate binding"/>
    <property type="evidence" value="ECO:0007669"/>
    <property type="project" value="InterPro"/>
</dbReference>
<dbReference type="Gene3D" id="3.40.50.1360">
    <property type="match status" value="1"/>
</dbReference>
<dbReference type="SUPFAM" id="SSF46785">
    <property type="entry name" value="Winged helix' DNA-binding domain"/>
    <property type="match status" value="1"/>
</dbReference>